<dbReference type="InterPro" id="IPR022966">
    <property type="entry name" value="RNase_II/R_CS"/>
</dbReference>
<dbReference type="OrthoDB" id="372421at2759"/>
<evidence type="ECO:0000256" key="1">
    <source>
        <dbReference type="ARBA" id="ARBA00005785"/>
    </source>
</evidence>
<proteinExistence type="inferred from homology"/>
<feature type="compositionally biased region" description="Low complexity" evidence="3">
    <location>
        <begin position="84"/>
        <end position="100"/>
    </location>
</feature>
<feature type="region of interest" description="Disordered" evidence="3">
    <location>
        <begin position="35"/>
        <end position="101"/>
    </location>
</feature>
<evidence type="ECO:0000313" key="5">
    <source>
        <dbReference type="EMBL" id="KAG0321781.1"/>
    </source>
</evidence>
<protein>
    <recommendedName>
        <fullName evidence="4">RNB domain-containing protein</fullName>
    </recommendedName>
</protein>
<feature type="domain" description="RNB" evidence="4">
    <location>
        <begin position="646"/>
        <end position="984"/>
    </location>
</feature>
<evidence type="ECO:0000256" key="2">
    <source>
        <dbReference type="RuleBase" id="RU003901"/>
    </source>
</evidence>
<dbReference type="FunFam" id="2.40.50.700:FF:000002">
    <property type="entry name" value="Cell wall biogenesis protein"/>
    <property type="match status" value="1"/>
</dbReference>
<feature type="region of interest" description="Disordered" evidence="3">
    <location>
        <begin position="157"/>
        <end position="232"/>
    </location>
</feature>
<dbReference type="Gene3D" id="2.40.50.690">
    <property type="match status" value="1"/>
</dbReference>
<dbReference type="InterPro" id="IPR012340">
    <property type="entry name" value="NA-bd_OB-fold"/>
</dbReference>
<dbReference type="SMART" id="SM00955">
    <property type="entry name" value="RNB"/>
    <property type="match status" value="1"/>
</dbReference>
<feature type="compositionally biased region" description="Polar residues" evidence="3">
    <location>
        <begin position="198"/>
        <end position="212"/>
    </location>
</feature>
<organism evidence="5 6">
    <name type="scientific">Linnemannia gamsii</name>
    <dbReference type="NCBI Taxonomy" id="64522"/>
    <lineage>
        <taxon>Eukaryota</taxon>
        <taxon>Fungi</taxon>
        <taxon>Fungi incertae sedis</taxon>
        <taxon>Mucoromycota</taxon>
        <taxon>Mortierellomycotina</taxon>
        <taxon>Mortierellomycetes</taxon>
        <taxon>Mortierellales</taxon>
        <taxon>Mortierellaceae</taxon>
        <taxon>Linnemannia</taxon>
    </lineage>
</organism>
<comment type="caution">
    <text evidence="5">The sequence shown here is derived from an EMBL/GenBank/DDBJ whole genome shotgun (WGS) entry which is preliminary data.</text>
</comment>
<dbReference type="GO" id="GO:0000175">
    <property type="term" value="F:3'-5'-RNA exonuclease activity"/>
    <property type="evidence" value="ECO:0007669"/>
    <property type="project" value="TreeGrafter"/>
</dbReference>
<reference evidence="5" key="1">
    <citation type="journal article" date="2020" name="Fungal Divers.">
        <title>Resolving the Mortierellaceae phylogeny through synthesis of multi-gene phylogenetics and phylogenomics.</title>
        <authorList>
            <person name="Vandepol N."/>
            <person name="Liber J."/>
            <person name="Desiro A."/>
            <person name="Na H."/>
            <person name="Kennedy M."/>
            <person name="Barry K."/>
            <person name="Grigoriev I.V."/>
            <person name="Miller A.N."/>
            <person name="O'Donnell K."/>
            <person name="Stajich J.E."/>
            <person name="Bonito G."/>
        </authorList>
    </citation>
    <scope>NUCLEOTIDE SEQUENCE</scope>
    <source>
        <strain evidence="5">NVP60</strain>
    </source>
</reference>
<dbReference type="PANTHER" id="PTHR23355">
    <property type="entry name" value="RIBONUCLEASE"/>
    <property type="match status" value="1"/>
</dbReference>
<sequence>MKEQLAHFGQENNKDTAPKTLQSLQDMISSLKTLPAVNHSNNNNNNNNNNSSNNGSFDQQGQQGQSQGQQQLQASLSRHEKRQSMSSLPSRSSMSHLSSGASGGLNTIAAAGVKESSATSTSTTLHISQPPRGTTIENALQSTVATLRRLSVSDSKRPVIPGVTTNKTDDTSALDPARKANNRRSVVLPQEAMGSFGTGSTDYNDPSKQRNPLQEGRSYAPRTTFDSDDEEADAVADALSALEGKGSLGQRSSLSAKAPHRRSVSNVDLGSLAEFASKLPSHMQPGAGSAAFQNFGQSQVNNDDIDRRRYTTAFNSLTPSRASVLAPGLTSTTAANRRLSSMAPSKDLDRKDWRMSTPVASNSGLSNRDSILLKDNANGRRPLFMAHLTYSDFHSLLTKQKHKYVQGVLRINKRNRSDAYVTVDSLPEGDVYICGSKDRNRALEGDVVGIELIDFEDMPQQKLEGGKEKKKYKRSEDVEEAGEADVEDIKPKYCGRVVSIVERSLVQMFSGTLTLQRPSGSTKKNERRRQDDDDHKGQPRIVWFKPTDKRVPLIAIPIDQAPADFVDNHASYAHKLFIATIKRWPLSSLHPFGHLERELGDIGNIEIETEALLADNNITTTAFGEKVEKCLPELPWSIPDKEQGARRDLRQSCTFTIDPATAKDLDDAVSCLRLDDGTFEVGVHIADVSHFIKVGSALDREAKSRATTVYLVQKAIPMLPNVLSEDLCSLIANVDRLTFSVFWKMSEAGDILETTFAKTIIRSCAQLSYDDAQRVITTGALDPKVQVFDHPRALVEDNIKTFFKLSQILRQRRFDNGALSVNSIKLAFETDNLQNPLDAAVFELKESNRLIEEFMLLANMSVAKQIFDFFPEQALLRRHEEPLEKRMADFIQHMKKIGIELDASSAGALQASMDAIQDPDVRKVVRLLVVKPMHRAKYICSGVLPPTRYHHYALNTPLYTHFTSPIRRYADIIVHRLLEASLTGGELLANVSVSHGSYIEP</sequence>
<dbReference type="InterPro" id="IPR050180">
    <property type="entry name" value="RNR_Ribonuclease"/>
</dbReference>
<dbReference type="AlphaFoldDB" id="A0A9P6UVP8"/>
<dbReference type="Pfam" id="PF00773">
    <property type="entry name" value="RNB"/>
    <property type="match status" value="1"/>
</dbReference>
<dbReference type="GO" id="GO:0003723">
    <property type="term" value="F:RNA binding"/>
    <property type="evidence" value="ECO:0007669"/>
    <property type="project" value="InterPro"/>
</dbReference>
<name>A0A9P6UVP8_9FUNG</name>
<evidence type="ECO:0000313" key="6">
    <source>
        <dbReference type="Proteomes" id="UP000823405"/>
    </source>
</evidence>
<feature type="compositionally biased region" description="Low complexity" evidence="3">
    <location>
        <begin position="40"/>
        <end position="71"/>
    </location>
</feature>
<dbReference type="Pfam" id="PF17849">
    <property type="entry name" value="OB_Dis3"/>
    <property type="match status" value="1"/>
</dbReference>
<dbReference type="Gene3D" id="2.40.50.700">
    <property type="match status" value="1"/>
</dbReference>
<dbReference type="PANTHER" id="PTHR23355:SF9">
    <property type="entry name" value="DIS3-LIKE EXONUCLEASE 2"/>
    <property type="match status" value="1"/>
</dbReference>
<feature type="region of interest" description="Disordered" evidence="3">
    <location>
        <begin position="1"/>
        <end position="23"/>
    </location>
</feature>
<feature type="compositionally biased region" description="Basic and acidic residues" evidence="3">
    <location>
        <begin position="528"/>
        <end position="537"/>
    </location>
</feature>
<dbReference type="InterPro" id="IPR001900">
    <property type="entry name" value="RNase_II/R"/>
</dbReference>
<accession>A0A9P6UVP8</accession>
<dbReference type="GO" id="GO:0006402">
    <property type="term" value="P:mRNA catabolic process"/>
    <property type="evidence" value="ECO:0007669"/>
    <property type="project" value="TreeGrafter"/>
</dbReference>
<evidence type="ECO:0000259" key="4">
    <source>
        <dbReference type="SMART" id="SM00955"/>
    </source>
</evidence>
<dbReference type="Proteomes" id="UP000823405">
    <property type="component" value="Unassembled WGS sequence"/>
</dbReference>
<evidence type="ECO:0000256" key="3">
    <source>
        <dbReference type="SAM" id="MobiDB-lite"/>
    </source>
</evidence>
<feature type="region of interest" description="Disordered" evidence="3">
    <location>
        <begin position="515"/>
        <end position="540"/>
    </location>
</feature>
<feature type="region of interest" description="Disordered" evidence="3">
    <location>
        <begin position="116"/>
        <end position="136"/>
    </location>
</feature>
<dbReference type="InterPro" id="IPR041505">
    <property type="entry name" value="Dis3_CSD2"/>
</dbReference>
<dbReference type="SUPFAM" id="SSF50249">
    <property type="entry name" value="Nucleic acid-binding proteins"/>
    <property type="match status" value="2"/>
</dbReference>
<comment type="similarity">
    <text evidence="1 2">Belongs to the RNR ribonuclease family.</text>
</comment>
<dbReference type="EMBL" id="JAAAIN010000054">
    <property type="protein sequence ID" value="KAG0321781.1"/>
    <property type="molecule type" value="Genomic_DNA"/>
</dbReference>
<gene>
    <name evidence="5" type="ORF">BGZ97_010460</name>
</gene>
<dbReference type="GO" id="GO:0000932">
    <property type="term" value="C:P-body"/>
    <property type="evidence" value="ECO:0007669"/>
    <property type="project" value="TreeGrafter"/>
</dbReference>
<keyword evidence="6" id="KW-1185">Reference proteome</keyword>
<dbReference type="PROSITE" id="PS01175">
    <property type="entry name" value="RIBONUCLEASE_II"/>
    <property type="match status" value="1"/>
</dbReference>